<name>A0A917S634_9BACL</name>
<dbReference type="GO" id="GO:0046872">
    <property type="term" value="F:metal ion binding"/>
    <property type="evidence" value="ECO:0007669"/>
    <property type="project" value="UniProtKB-UniRule"/>
</dbReference>
<dbReference type="GO" id="GO:0004520">
    <property type="term" value="F:DNA endonuclease activity"/>
    <property type="evidence" value="ECO:0007669"/>
    <property type="project" value="InterPro"/>
</dbReference>
<evidence type="ECO:0000313" key="10">
    <source>
        <dbReference type="EMBL" id="GGL59308.1"/>
    </source>
</evidence>
<reference evidence="10" key="2">
    <citation type="submission" date="2020-09" db="EMBL/GenBank/DDBJ databases">
        <authorList>
            <person name="Sun Q."/>
            <person name="Ohkuma M."/>
        </authorList>
    </citation>
    <scope>NUCLEOTIDE SEQUENCE</scope>
    <source>
        <strain evidence="10">JCM 15325</strain>
    </source>
</reference>
<evidence type="ECO:0000256" key="5">
    <source>
        <dbReference type="ARBA" id="ARBA00022842"/>
    </source>
</evidence>
<keyword evidence="8 9" id="KW-0464">Manganese</keyword>
<dbReference type="InterPro" id="IPR019858">
    <property type="entry name" value="CRISPR-assoc_Cas1_HMARI/TNEAP"/>
</dbReference>
<feature type="binding site" evidence="9">
    <location>
        <position position="236"/>
    </location>
    <ligand>
        <name>Mn(2+)</name>
        <dbReference type="ChEBI" id="CHEBI:29035"/>
    </ligand>
</feature>
<comment type="function">
    <text evidence="9">CRISPR (clustered regularly interspaced short palindromic repeat), is an adaptive immune system that provides protection against mobile genetic elements (viruses, transposable elements and conjugative plasmids). CRISPR clusters contain spacers, sequences complementary to antecedent mobile elements, and target invading nucleic acids. CRISPR clusters are transcribed and processed into CRISPR RNA (crRNA). Acts as a dsDNA endonuclease. Involved in the integration of spacer DNA into the CRISPR cassette.</text>
</comment>
<keyword evidence="3 9" id="KW-0255">Endonuclease</keyword>
<proteinExistence type="inferred from homology"/>
<dbReference type="InterPro" id="IPR042211">
    <property type="entry name" value="CRISPR-assoc_Cas1_N"/>
</dbReference>
<gene>
    <name evidence="9 10" type="primary">cas1</name>
    <name evidence="10" type="ORF">GCM10007968_24110</name>
</gene>
<dbReference type="AlphaFoldDB" id="A0A917S634"/>
<dbReference type="Proteomes" id="UP000654670">
    <property type="component" value="Unassembled WGS sequence"/>
</dbReference>
<dbReference type="NCBIfam" id="TIGR00287">
    <property type="entry name" value="cas1"/>
    <property type="match status" value="1"/>
</dbReference>
<comment type="cofactor">
    <cofactor evidence="9">
        <name>Mg(2+)</name>
        <dbReference type="ChEBI" id="CHEBI:18420"/>
    </cofactor>
    <cofactor evidence="9">
        <name>Mn(2+)</name>
        <dbReference type="ChEBI" id="CHEBI:29035"/>
    </cofactor>
</comment>
<dbReference type="Gene3D" id="1.20.120.920">
    <property type="entry name" value="CRISPR-associated endonuclease Cas1, C-terminal domain"/>
    <property type="match status" value="1"/>
</dbReference>
<evidence type="ECO:0000256" key="8">
    <source>
        <dbReference type="ARBA" id="ARBA00023211"/>
    </source>
</evidence>
<dbReference type="NCBIfam" id="TIGR03641">
    <property type="entry name" value="cas1_HMARI"/>
    <property type="match status" value="1"/>
</dbReference>
<dbReference type="Gene3D" id="3.100.10.20">
    <property type="entry name" value="CRISPR-associated endonuclease Cas1, N-terminal domain"/>
    <property type="match status" value="1"/>
</dbReference>
<dbReference type="InterPro" id="IPR002729">
    <property type="entry name" value="CRISPR-assoc_Cas1"/>
</dbReference>
<dbReference type="PANTHER" id="PTHR43219">
    <property type="entry name" value="CRISPR-ASSOCIATED ENDONUCLEASE CAS1"/>
    <property type="match status" value="1"/>
</dbReference>
<keyword evidence="5 9" id="KW-0460">Magnesium</keyword>
<accession>A0A917S634</accession>
<dbReference type="HAMAP" id="MF_01470">
    <property type="entry name" value="Cas1"/>
    <property type="match status" value="1"/>
</dbReference>
<keyword evidence="4 9" id="KW-0378">Hydrolase</keyword>
<comment type="subunit">
    <text evidence="9">Homodimer, forms a heterotetramer with a Cas2 homodimer.</text>
</comment>
<keyword evidence="11" id="KW-1185">Reference proteome</keyword>
<feature type="binding site" evidence="9">
    <location>
        <position position="221"/>
    </location>
    <ligand>
        <name>Mn(2+)</name>
        <dbReference type="ChEBI" id="CHEBI:29035"/>
    </ligand>
</feature>
<dbReference type="EMBL" id="BMOK01000011">
    <property type="protein sequence ID" value="GGL59308.1"/>
    <property type="molecule type" value="Genomic_DNA"/>
</dbReference>
<dbReference type="GO" id="GO:0016787">
    <property type="term" value="F:hydrolase activity"/>
    <property type="evidence" value="ECO:0007669"/>
    <property type="project" value="UniProtKB-KW"/>
</dbReference>
<reference evidence="10" key="1">
    <citation type="journal article" date="2014" name="Int. J. Syst. Evol. Microbiol.">
        <title>Complete genome sequence of Corynebacterium casei LMG S-19264T (=DSM 44701T), isolated from a smear-ripened cheese.</title>
        <authorList>
            <consortium name="US DOE Joint Genome Institute (JGI-PGF)"/>
            <person name="Walter F."/>
            <person name="Albersmeier A."/>
            <person name="Kalinowski J."/>
            <person name="Ruckert C."/>
        </authorList>
    </citation>
    <scope>NUCLEOTIDE SEQUENCE</scope>
    <source>
        <strain evidence="10">JCM 15325</strain>
    </source>
</reference>
<sequence>MGSTKYLLTMGELHRKDNTLIFKNVKGSTHIPIEGVREFYCLNEISINTKLLDILGRTGVIVHFFNYYQQYCGSFYPKKQLLSGRLIVDQAIAFKMHRCDIAKQIINGIARNIHFVLYHYYRQGKKELKPFLDWLRKDVPVIVSKEMKIHQLLFLEGAIWKRFYNTFSIFLPETFVLSKRVRRPPDNPMNALISFGNSLLYAKTISQIYRTHLDQSISFLHEPSEARFSLSLDLCEVFKPIIVFKTIFECINNRKIQVGKHFDKELNYCLLNESGKKIFIKSFEERAESVFMHATLKRKVSLQGAIKIDGYKLIKHITEGAPFVPFNMEVKK</sequence>
<dbReference type="GO" id="GO:0051607">
    <property type="term" value="P:defense response to virus"/>
    <property type="evidence" value="ECO:0007669"/>
    <property type="project" value="UniProtKB-UniRule"/>
</dbReference>
<evidence type="ECO:0000256" key="3">
    <source>
        <dbReference type="ARBA" id="ARBA00022759"/>
    </source>
</evidence>
<evidence type="ECO:0000256" key="9">
    <source>
        <dbReference type="HAMAP-Rule" id="MF_01470"/>
    </source>
</evidence>
<evidence type="ECO:0000256" key="2">
    <source>
        <dbReference type="ARBA" id="ARBA00022723"/>
    </source>
</evidence>
<dbReference type="Pfam" id="PF01867">
    <property type="entry name" value="Cas_Cas1"/>
    <property type="match status" value="1"/>
</dbReference>
<comment type="similarity">
    <text evidence="9">Belongs to the CRISPR-associated endonuclease Cas1 family.</text>
</comment>
<dbReference type="EC" id="3.1.-.-" evidence="9"/>
<dbReference type="GO" id="GO:0003677">
    <property type="term" value="F:DNA binding"/>
    <property type="evidence" value="ECO:0007669"/>
    <property type="project" value="UniProtKB-KW"/>
</dbReference>
<comment type="caution">
    <text evidence="10">The sequence shown here is derived from an EMBL/GenBank/DDBJ whole genome shotgun (WGS) entry which is preliminary data.</text>
</comment>
<evidence type="ECO:0000256" key="4">
    <source>
        <dbReference type="ARBA" id="ARBA00022801"/>
    </source>
</evidence>
<dbReference type="InterPro" id="IPR042206">
    <property type="entry name" value="CRISPR-assoc_Cas1_C"/>
</dbReference>
<evidence type="ECO:0000256" key="7">
    <source>
        <dbReference type="ARBA" id="ARBA00023125"/>
    </source>
</evidence>
<keyword evidence="1 9" id="KW-0540">Nuclease</keyword>
<evidence type="ECO:0000256" key="1">
    <source>
        <dbReference type="ARBA" id="ARBA00022722"/>
    </source>
</evidence>
<protein>
    <recommendedName>
        <fullName evidence="9">CRISPR-associated endonuclease Cas1</fullName>
        <ecNumber evidence="9">3.1.-.-</ecNumber>
    </recommendedName>
</protein>
<keyword evidence="2 9" id="KW-0479">Metal-binding</keyword>
<keyword evidence="6 9" id="KW-0051">Antiviral defense</keyword>
<evidence type="ECO:0000256" key="6">
    <source>
        <dbReference type="ARBA" id="ARBA00023118"/>
    </source>
</evidence>
<dbReference type="PANTHER" id="PTHR43219:SF2">
    <property type="entry name" value="CRISPR-ASSOCIATED ENDONUCLEASE CAS1"/>
    <property type="match status" value="1"/>
</dbReference>
<dbReference type="RefSeq" id="WP_188803693.1">
    <property type="nucleotide sequence ID" value="NZ_BMOK01000011.1"/>
</dbReference>
<feature type="binding site" evidence="9">
    <location>
        <position position="156"/>
    </location>
    <ligand>
        <name>Mn(2+)</name>
        <dbReference type="ChEBI" id="CHEBI:29035"/>
    </ligand>
</feature>
<keyword evidence="7 9" id="KW-0238">DNA-binding</keyword>
<dbReference type="GO" id="GO:0043571">
    <property type="term" value="P:maintenance of CRISPR repeat elements"/>
    <property type="evidence" value="ECO:0007669"/>
    <property type="project" value="UniProtKB-UniRule"/>
</dbReference>
<organism evidence="10 11">
    <name type="scientific">Sporolactobacillus putidus</name>
    <dbReference type="NCBI Taxonomy" id="492735"/>
    <lineage>
        <taxon>Bacteria</taxon>
        <taxon>Bacillati</taxon>
        <taxon>Bacillota</taxon>
        <taxon>Bacilli</taxon>
        <taxon>Bacillales</taxon>
        <taxon>Sporolactobacillaceae</taxon>
        <taxon>Sporolactobacillus</taxon>
    </lineage>
</organism>
<evidence type="ECO:0000313" key="11">
    <source>
        <dbReference type="Proteomes" id="UP000654670"/>
    </source>
</evidence>